<dbReference type="CDD" id="cd17502">
    <property type="entry name" value="MFS_Azr1_MDR_like"/>
    <property type="match status" value="1"/>
</dbReference>
<dbReference type="AlphaFoldDB" id="A0A9P8W6Q1"/>
<evidence type="ECO:0000313" key="11">
    <source>
        <dbReference type="Proteomes" id="UP000777438"/>
    </source>
</evidence>
<feature type="transmembrane region" description="Helical" evidence="8">
    <location>
        <begin position="176"/>
        <end position="197"/>
    </location>
</feature>
<evidence type="ECO:0000256" key="8">
    <source>
        <dbReference type="SAM" id="Phobius"/>
    </source>
</evidence>
<dbReference type="FunFam" id="1.20.1720.10:FF:000012">
    <property type="entry name" value="MFS toxin efflux pump (AflT)"/>
    <property type="match status" value="1"/>
</dbReference>
<keyword evidence="6" id="KW-0325">Glycoprotein</keyword>
<keyword evidence="2" id="KW-0813">Transport</keyword>
<evidence type="ECO:0000313" key="10">
    <source>
        <dbReference type="EMBL" id="KAH6888716.1"/>
    </source>
</evidence>
<protein>
    <submittedName>
        <fullName evidence="10">Major facilitator superfamily transporter</fullName>
    </submittedName>
</protein>
<feature type="transmembrane region" description="Helical" evidence="8">
    <location>
        <begin position="442"/>
        <end position="461"/>
    </location>
</feature>
<evidence type="ECO:0000259" key="9">
    <source>
        <dbReference type="PROSITE" id="PS50850"/>
    </source>
</evidence>
<dbReference type="OrthoDB" id="10021397at2759"/>
<comment type="caution">
    <text evidence="10">The sequence shown here is derived from an EMBL/GenBank/DDBJ whole genome shotgun (WGS) entry which is preliminary data.</text>
</comment>
<evidence type="ECO:0000256" key="4">
    <source>
        <dbReference type="ARBA" id="ARBA00022989"/>
    </source>
</evidence>
<dbReference type="FunFam" id="1.20.1250.20:FF:000196">
    <property type="entry name" value="MFS toxin efflux pump (AflT)"/>
    <property type="match status" value="1"/>
</dbReference>
<evidence type="ECO:0000256" key="2">
    <source>
        <dbReference type="ARBA" id="ARBA00022448"/>
    </source>
</evidence>
<keyword evidence="4 8" id="KW-1133">Transmembrane helix</keyword>
<dbReference type="SUPFAM" id="SSF103473">
    <property type="entry name" value="MFS general substrate transporter"/>
    <property type="match status" value="1"/>
</dbReference>
<evidence type="ECO:0000256" key="3">
    <source>
        <dbReference type="ARBA" id="ARBA00022692"/>
    </source>
</evidence>
<dbReference type="Proteomes" id="UP000777438">
    <property type="component" value="Unassembled WGS sequence"/>
</dbReference>
<proteinExistence type="predicted"/>
<dbReference type="PROSITE" id="PS50850">
    <property type="entry name" value="MFS"/>
    <property type="match status" value="1"/>
</dbReference>
<reference evidence="10 11" key="1">
    <citation type="journal article" date="2021" name="Nat. Commun.">
        <title>Genetic determinants of endophytism in the Arabidopsis root mycobiome.</title>
        <authorList>
            <person name="Mesny F."/>
            <person name="Miyauchi S."/>
            <person name="Thiergart T."/>
            <person name="Pickel B."/>
            <person name="Atanasova L."/>
            <person name="Karlsson M."/>
            <person name="Huettel B."/>
            <person name="Barry K.W."/>
            <person name="Haridas S."/>
            <person name="Chen C."/>
            <person name="Bauer D."/>
            <person name="Andreopoulos W."/>
            <person name="Pangilinan J."/>
            <person name="LaButti K."/>
            <person name="Riley R."/>
            <person name="Lipzen A."/>
            <person name="Clum A."/>
            <person name="Drula E."/>
            <person name="Henrissat B."/>
            <person name="Kohler A."/>
            <person name="Grigoriev I.V."/>
            <person name="Martin F.M."/>
            <person name="Hacquard S."/>
        </authorList>
    </citation>
    <scope>NUCLEOTIDE SEQUENCE [LARGE SCALE GENOMIC DNA]</scope>
    <source>
        <strain evidence="10 11">MPI-CAGE-CH-0241</strain>
    </source>
</reference>
<feature type="transmembrane region" description="Helical" evidence="8">
    <location>
        <begin position="117"/>
        <end position="136"/>
    </location>
</feature>
<dbReference type="PANTHER" id="PTHR23501:SF177">
    <property type="entry name" value="MAJOR FACILITATOR SUPERFAMILY (MFS) PROFILE DOMAIN-CONTAINING PROTEIN-RELATED"/>
    <property type="match status" value="1"/>
</dbReference>
<feature type="transmembrane region" description="Helical" evidence="8">
    <location>
        <begin position="80"/>
        <end position="105"/>
    </location>
</feature>
<dbReference type="GO" id="GO:0022857">
    <property type="term" value="F:transmembrane transporter activity"/>
    <property type="evidence" value="ECO:0007669"/>
    <property type="project" value="InterPro"/>
</dbReference>
<comment type="subcellular location">
    <subcellularLocation>
        <location evidence="1">Membrane</location>
        <topology evidence="1">Multi-pass membrane protein</topology>
    </subcellularLocation>
</comment>
<dbReference type="Pfam" id="PF07690">
    <property type="entry name" value="MFS_1"/>
    <property type="match status" value="1"/>
</dbReference>
<evidence type="ECO:0000256" key="6">
    <source>
        <dbReference type="ARBA" id="ARBA00023180"/>
    </source>
</evidence>
<feature type="transmembrane region" description="Helical" evidence="8">
    <location>
        <begin position="204"/>
        <end position="223"/>
    </location>
</feature>
<feature type="transmembrane region" description="Helical" evidence="8">
    <location>
        <begin position="473"/>
        <end position="497"/>
    </location>
</feature>
<feature type="region of interest" description="Disordered" evidence="7">
    <location>
        <begin position="1"/>
        <end position="27"/>
    </location>
</feature>
<organism evidence="10 11">
    <name type="scientific">Thelonectria olida</name>
    <dbReference type="NCBI Taxonomy" id="1576542"/>
    <lineage>
        <taxon>Eukaryota</taxon>
        <taxon>Fungi</taxon>
        <taxon>Dikarya</taxon>
        <taxon>Ascomycota</taxon>
        <taxon>Pezizomycotina</taxon>
        <taxon>Sordariomycetes</taxon>
        <taxon>Hypocreomycetidae</taxon>
        <taxon>Hypocreales</taxon>
        <taxon>Nectriaceae</taxon>
        <taxon>Thelonectria</taxon>
    </lineage>
</organism>
<dbReference type="PANTHER" id="PTHR23501">
    <property type="entry name" value="MAJOR FACILITATOR SUPERFAMILY"/>
    <property type="match status" value="1"/>
</dbReference>
<feature type="transmembrane region" description="Helical" evidence="8">
    <location>
        <begin position="386"/>
        <end position="405"/>
    </location>
</feature>
<feature type="transmembrane region" description="Helical" evidence="8">
    <location>
        <begin position="542"/>
        <end position="563"/>
    </location>
</feature>
<evidence type="ECO:0000256" key="1">
    <source>
        <dbReference type="ARBA" id="ARBA00004141"/>
    </source>
</evidence>
<dbReference type="InterPro" id="IPR036259">
    <property type="entry name" value="MFS_trans_sf"/>
</dbReference>
<feature type="transmembrane region" description="Helical" evidence="8">
    <location>
        <begin position="412"/>
        <end position="430"/>
    </location>
</feature>
<evidence type="ECO:0000256" key="7">
    <source>
        <dbReference type="SAM" id="MobiDB-lite"/>
    </source>
</evidence>
<keyword evidence="3 8" id="KW-0812">Transmembrane</keyword>
<dbReference type="EMBL" id="JAGPYM010000012">
    <property type="protein sequence ID" value="KAH6888716.1"/>
    <property type="molecule type" value="Genomic_DNA"/>
</dbReference>
<feature type="domain" description="Major facilitator superfamily (MFS) profile" evidence="9">
    <location>
        <begin position="82"/>
        <end position="569"/>
    </location>
</feature>
<feature type="transmembrane region" description="Helical" evidence="8">
    <location>
        <begin position="303"/>
        <end position="325"/>
    </location>
</feature>
<feature type="transmembrane region" description="Helical" evidence="8">
    <location>
        <begin position="345"/>
        <end position="366"/>
    </location>
</feature>
<feature type="transmembrane region" description="Helical" evidence="8">
    <location>
        <begin position="148"/>
        <end position="170"/>
    </location>
</feature>
<dbReference type="Gene3D" id="1.20.1250.20">
    <property type="entry name" value="MFS general substrate transporter like domains"/>
    <property type="match status" value="2"/>
</dbReference>
<sequence>MEPIRNAPATGSSGDNPRSLREYARPASTGTTLRGYELVNDDKNAYDMTWDSHHTDQERLINRKRGTAVQEEYPSGIKMVFIIVALVLSIFLFALDLTIVATAIPKITQEFRGLDKVGWYGAAFFMTIGGFQSTWGKIYKFFPLKSSFLVAIAIFEIGSVLCGAAPNAAVLIAGRAIAGVGAAGLSAGAYTIVAFSAPPKKRPVLTGVIGASYGFASVIGPLLGGAFTDRVSWRWCFYINLPIGAVSALIILFFFKTPRHAVPETATLVEKLLHMDPLGIILVMGATICYILGVQYGGQSHAWNSPVVIGLFGACGGIILLWIVLQYFQGDWSMIESRLMRDRTIAVMSAYAFFLGGSFFLVIYYIPIYFQSVHGVSPTLSGVRNLPFIITATVATVISGGLISLTGWYQPLLILGAALSTAGGAVLYLLDAHSPKAKWIGFQILAGAGWGTAFQVPMIAVQGSVSSKDMSSATGILLFFQGLGSAFLVSGGQGAFINRMVHYVLDTFPRINKRMLLHSGATEIRRFFPAHKEIVIEGYMEGLQVVFLMAAGAAGLATLISLLTRWKKLKQQEGVTVVVA</sequence>
<keyword evidence="5 8" id="KW-0472">Membrane</keyword>
<dbReference type="InterPro" id="IPR011701">
    <property type="entry name" value="MFS"/>
</dbReference>
<feature type="transmembrane region" description="Helical" evidence="8">
    <location>
        <begin position="276"/>
        <end position="297"/>
    </location>
</feature>
<gene>
    <name evidence="10" type="ORF">B0T10DRAFT_60294</name>
</gene>
<keyword evidence="11" id="KW-1185">Reference proteome</keyword>
<name>A0A9P8W6Q1_9HYPO</name>
<feature type="transmembrane region" description="Helical" evidence="8">
    <location>
        <begin position="235"/>
        <end position="255"/>
    </location>
</feature>
<dbReference type="GO" id="GO:0005886">
    <property type="term" value="C:plasma membrane"/>
    <property type="evidence" value="ECO:0007669"/>
    <property type="project" value="TreeGrafter"/>
</dbReference>
<accession>A0A9P8W6Q1</accession>
<dbReference type="InterPro" id="IPR020846">
    <property type="entry name" value="MFS_dom"/>
</dbReference>
<evidence type="ECO:0000256" key="5">
    <source>
        <dbReference type="ARBA" id="ARBA00023136"/>
    </source>
</evidence>